<gene>
    <name evidence="2" type="ORF">EJ08DRAFT_518920</name>
</gene>
<evidence type="ECO:0000313" key="2">
    <source>
        <dbReference type="EMBL" id="KAF2421190.1"/>
    </source>
</evidence>
<feature type="chain" id="PRO_5040197207" evidence="1">
    <location>
        <begin position="18"/>
        <end position="79"/>
    </location>
</feature>
<organism evidence="2 3">
    <name type="scientific">Tothia fuscella</name>
    <dbReference type="NCBI Taxonomy" id="1048955"/>
    <lineage>
        <taxon>Eukaryota</taxon>
        <taxon>Fungi</taxon>
        <taxon>Dikarya</taxon>
        <taxon>Ascomycota</taxon>
        <taxon>Pezizomycotina</taxon>
        <taxon>Dothideomycetes</taxon>
        <taxon>Pleosporomycetidae</taxon>
        <taxon>Venturiales</taxon>
        <taxon>Cylindrosympodiaceae</taxon>
        <taxon>Tothia</taxon>
    </lineage>
</organism>
<accession>A0A9P4NHK9</accession>
<keyword evidence="3" id="KW-1185">Reference proteome</keyword>
<sequence>MLGVGLCVGWLFTMARDRQIAVGLLYQDFVCWETPKCYSCKYLWSENEMLRSGCHPILGVVIQNTSTKYQKPITIWQTD</sequence>
<dbReference type="Proteomes" id="UP000800235">
    <property type="component" value="Unassembled WGS sequence"/>
</dbReference>
<name>A0A9P4NHK9_9PEZI</name>
<evidence type="ECO:0000313" key="3">
    <source>
        <dbReference type="Proteomes" id="UP000800235"/>
    </source>
</evidence>
<keyword evidence="1" id="KW-0732">Signal</keyword>
<dbReference type="EMBL" id="MU007100">
    <property type="protein sequence ID" value="KAF2421190.1"/>
    <property type="molecule type" value="Genomic_DNA"/>
</dbReference>
<comment type="caution">
    <text evidence="2">The sequence shown here is derived from an EMBL/GenBank/DDBJ whole genome shotgun (WGS) entry which is preliminary data.</text>
</comment>
<reference evidence="2" key="1">
    <citation type="journal article" date="2020" name="Stud. Mycol.">
        <title>101 Dothideomycetes genomes: a test case for predicting lifestyles and emergence of pathogens.</title>
        <authorList>
            <person name="Haridas S."/>
            <person name="Albert R."/>
            <person name="Binder M."/>
            <person name="Bloem J."/>
            <person name="Labutti K."/>
            <person name="Salamov A."/>
            <person name="Andreopoulos B."/>
            <person name="Baker S."/>
            <person name="Barry K."/>
            <person name="Bills G."/>
            <person name="Bluhm B."/>
            <person name="Cannon C."/>
            <person name="Castanera R."/>
            <person name="Culley D."/>
            <person name="Daum C."/>
            <person name="Ezra D."/>
            <person name="Gonzalez J."/>
            <person name="Henrissat B."/>
            <person name="Kuo A."/>
            <person name="Liang C."/>
            <person name="Lipzen A."/>
            <person name="Lutzoni F."/>
            <person name="Magnuson J."/>
            <person name="Mondo S."/>
            <person name="Nolan M."/>
            <person name="Ohm R."/>
            <person name="Pangilinan J."/>
            <person name="Park H.-J."/>
            <person name="Ramirez L."/>
            <person name="Alfaro M."/>
            <person name="Sun H."/>
            <person name="Tritt A."/>
            <person name="Yoshinaga Y."/>
            <person name="Zwiers L.-H."/>
            <person name="Turgeon B."/>
            <person name="Goodwin S."/>
            <person name="Spatafora J."/>
            <person name="Crous P."/>
            <person name="Grigoriev I."/>
        </authorList>
    </citation>
    <scope>NUCLEOTIDE SEQUENCE</scope>
    <source>
        <strain evidence="2">CBS 130266</strain>
    </source>
</reference>
<evidence type="ECO:0000256" key="1">
    <source>
        <dbReference type="SAM" id="SignalP"/>
    </source>
</evidence>
<proteinExistence type="predicted"/>
<dbReference type="AlphaFoldDB" id="A0A9P4NHK9"/>
<protein>
    <submittedName>
        <fullName evidence="2">Uncharacterized protein</fullName>
    </submittedName>
</protein>
<feature type="signal peptide" evidence="1">
    <location>
        <begin position="1"/>
        <end position="17"/>
    </location>
</feature>